<evidence type="ECO:0000313" key="4">
    <source>
        <dbReference type="Proteomes" id="UP000199041"/>
    </source>
</evidence>
<protein>
    <recommendedName>
        <fullName evidence="2">DUF4440 domain-containing protein</fullName>
    </recommendedName>
</protein>
<proteinExistence type="predicted"/>
<name>A0A1H3Z0S7_9BACT</name>
<keyword evidence="1" id="KW-0732">Signal</keyword>
<gene>
    <name evidence="3" type="ORF">SAMN05192529_109159</name>
</gene>
<dbReference type="Gene3D" id="3.10.450.50">
    <property type="match status" value="1"/>
</dbReference>
<feature type="domain" description="DUF4440" evidence="2">
    <location>
        <begin position="29"/>
        <end position="134"/>
    </location>
</feature>
<dbReference type="OrthoDB" id="5383110at2"/>
<feature type="signal peptide" evidence="1">
    <location>
        <begin position="1"/>
        <end position="18"/>
    </location>
</feature>
<dbReference type="Pfam" id="PF14534">
    <property type="entry name" value="DUF4440"/>
    <property type="match status" value="1"/>
</dbReference>
<keyword evidence="4" id="KW-1185">Reference proteome</keyword>
<dbReference type="AlphaFoldDB" id="A0A1H3Z0S7"/>
<evidence type="ECO:0000256" key="1">
    <source>
        <dbReference type="SAM" id="SignalP"/>
    </source>
</evidence>
<evidence type="ECO:0000313" key="3">
    <source>
        <dbReference type="EMBL" id="SEA17051.1"/>
    </source>
</evidence>
<dbReference type="RefSeq" id="WP_091397305.1">
    <property type="nucleotide sequence ID" value="NZ_FNQY01000009.1"/>
</dbReference>
<dbReference type="STRING" id="551991.SAMN05192529_109159"/>
<dbReference type="SUPFAM" id="SSF54427">
    <property type="entry name" value="NTF2-like"/>
    <property type="match status" value="1"/>
</dbReference>
<accession>A0A1H3Z0S7</accession>
<organism evidence="3 4">
    <name type="scientific">Arachidicoccus rhizosphaerae</name>
    <dbReference type="NCBI Taxonomy" id="551991"/>
    <lineage>
        <taxon>Bacteria</taxon>
        <taxon>Pseudomonadati</taxon>
        <taxon>Bacteroidota</taxon>
        <taxon>Chitinophagia</taxon>
        <taxon>Chitinophagales</taxon>
        <taxon>Chitinophagaceae</taxon>
        <taxon>Arachidicoccus</taxon>
    </lineage>
</organism>
<sequence length="144" mass="15971">MKHLLLSSLLLFMVTVVAFGQSKATESVKQTITKFNKAMVEADGTTLYAMTYPELSYGHSSGVIQNQKEFVEGITSGRSDFQTIDLSEQTITVKGKTATVRHILSAKTFDNKVAGQVRLEILLVWVKKHGRWKLLARQAVKPAS</sequence>
<reference evidence="3 4" key="1">
    <citation type="submission" date="2016-10" db="EMBL/GenBank/DDBJ databases">
        <authorList>
            <person name="de Groot N.N."/>
        </authorList>
    </citation>
    <scope>NUCLEOTIDE SEQUENCE [LARGE SCALE GENOMIC DNA]</scope>
    <source>
        <strain evidence="3 4">Vu-144</strain>
    </source>
</reference>
<dbReference type="InterPro" id="IPR027843">
    <property type="entry name" value="DUF4440"/>
</dbReference>
<evidence type="ECO:0000259" key="2">
    <source>
        <dbReference type="Pfam" id="PF14534"/>
    </source>
</evidence>
<dbReference type="EMBL" id="FNQY01000009">
    <property type="protein sequence ID" value="SEA17051.1"/>
    <property type="molecule type" value="Genomic_DNA"/>
</dbReference>
<dbReference type="InterPro" id="IPR032710">
    <property type="entry name" value="NTF2-like_dom_sf"/>
</dbReference>
<feature type="chain" id="PRO_5011759654" description="DUF4440 domain-containing protein" evidence="1">
    <location>
        <begin position="19"/>
        <end position="144"/>
    </location>
</feature>
<dbReference type="Proteomes" id="UP000199041">
    <property type="component" value="Unassembled WGS sequence"/>
</dbReference>